<evidence type="ECO:0000313" key="2">
    <source>
        <dbReference type="EMBL" id="KYB26303.1"/>
    </source>
</evidence>
<gene>
    <name evidence="2" type="primary">AUGUSTUS-3.0.2_33707</name>
    <name evidence="2" type="ORF">TcasGA2_TC033707</name>
</gene>
<sequence length="74" mass="8922">MAKVLLFFTLVVAFTSLCVCRPMESPTRPRRYISELEPPRGEVIQDTLKYPDHTFIFVPFFSVRRYYEYKRRLV</sequence>
<reference evidence="2 3" key="1">
    <citation type="journal article" date="2008" name="Nature">
        <title>The genome of the model beetle and pest Tribolium castaneum.</title>
        <authorList>
            <consortium name="Tribolium Genome Sequencing Consortium"/>
            <person name="Richards S."/>
            <person name="Gibbs R.A."/>
            <person name="Weinstock G.M."/>
            <person name="Brown S.J."/>
            <person name="Denell R."/>
            <person name="Beeman R.W."/>
            <person name="Gibbs R."/>
            <person name="Beeman R.W."/>
            <person name="Brown S.J."/>
            <person name="Bucher G."/>
            <person name="Friedrich M."/>
            <person name="Grimmelikhuijzen C.J."/>
            <person name="Klingler M."/>
            <person name="Lorenzen M."/>
            <person name="Richards S."/>
            <person name="Roth S."/>
            <person name="Schroder R."/>
            <person name="Tautz D."/>
            <person name="Zdobnov E.M."/>
            <person name="Muzny D."/>
            <person name="Gibbs R.A."/>
            <person name="Weinstock G.M."/>
            <person name="Attaway T."/>
            <person name="Bell S."/>
            <person name="Buhay C.J."/>
            <person name="Chandrabose M.N."/>
            <person name="Chavez D."/>
            <person name="Clerk-Blankenburg K.P."/>
            <person name="Cree A."/>
            <person name="Dao M."/>
            <person name="Davis C."/>
            <person name="Chacko J."/>
            <person name="Dinh H."/>
            <person name="Dugan-Rocha S."/>
            <person name="Fowler G."/>
            <person name="Garner T.T."/>
            <person name="Garnes J."/>
            <person name="Gnirke A."/>
            <person name="Hawes A."/>
            <person name="Hernandez J."/>
            <person name="Hines S."/>
            <person name="Holder M."/>
            <person name="Hume J."/>
            <person name="Jhangiani S.N."/>
            <person name="Joshi V."/>
            <person name="Khan Z.M."/>
            <person name="Jackson L."/>
            <person name="Kovar C."/>
            <person name="Kowis A."/>
            <person name="Lee S."/>
            <person name="Lewis L.R."/>
            <person name="Margolis J."/>
            <person name="Morgan M."/>
            <person name="Nazareth L.V."/>
            <person name="Nguyen N."/>
            <person name="Okwuonu G."/>
            <person name="Parker D."/>
            <person name="Richards S."/>
            <person name="Ruiz S.J."/>
            <person name="Santibanez J."/>
            <person name="Savard J."/>
            <person name="Scherer S.E."/>
            <person name="Schneider B."/>
            <person name="Sodergren E."/>
            <person name="Tautz D."/>
            <person name="Vattahil S."/>
            <person name="Villasana D."/>
            <person name="White C.S."/>
            <person name="Wright R."/>
            <person name="Park Y."/>
            <person name="Beeman R.W."/>
            <person name="Lord J."/>
            <person name="Oppert B."/>
            <person name="Lorenzen M."/>
            <person name="Brown S."/>
            <person name="Wang L."/>
            <person name="Savard J."/>
            <person name="Tautz D."/>
            <person name="Richards S."/>
            <person name="Weinstock G."/>
            <person name="Gibbs R.A."/>
            <person name="Liu Y."/>
            <person name="Worley K."/>
            <person name="Weinstock G."/>
            <person name="Elsik C.G."/>
            <person name="Reese J.T."/>
            <person name="Elhaik E."/>
            <person name="Landan G."/>
            <person name="Graur D."/>
            <person name="Arensburger P."/>
            <person name="Atkinson P."/>
            <person name="Beeman R.W."/>
            <person name="Beidler J."/>
            <person name="Brown S.J."/>
            <person name="Demuth J.P."/>
            <person name="Drury D.W."/>
            <person name="Du Y.Z."/>
            <person name="Fujiwara H."/>
            <person name="Lorenzen M."/>
            <person name="Maselli V."/>
            <person name="Osanai M."/>
            <person name="Park Y."/>
            <person name="Robertson H.M."/>
            <person name="Tu Z."/>
            <person name="Wang J.J."/>
            <person name="Wang S."/>
            <person name="Richards S."/>
            <person name="Song H."/>
            <person name="Zhang L."/>
            <person name="Sodergren E."/>
            <person name="Werner D."/>
            <person name="Stanke M."/>
            <person name="Morgenstern B."/>
            <person name="Solovyev V."/>
            <person name="Kosarev P."/>
            <person name="Brown G."/>
            <person name="Chen H.C."/>
            <person name="Ermolaeva O."/>
            <person name="Hlavina W."/>
            <person name="Kapustin Y."/>
            <person name="Kiryutin B."/>
            <person name="Kitts P."/>
            <person name="Maglott D."/>
            <person name="Pruitt K."/>
            <person name="Sapojnikov V."/>
            <person name="Souvorov A."/>
            <person name="Mackey A.J."/>
            <person name="Waterhouse R.M."/>
            <person name="Wyder S."/>
            <person name="Zdobnov E.M."/>
            <person name="Zdobnov E.M."/>
            <person name="Wyder S."/>
            <person name="Kriventseva E.V."/>
            <person name="Kadowaki T."/>
            <person name="Bork P."/>
            <person name="Aranda M."/>
            <person name="Bao R."/>
            <person name="Beermann A."/>
            <person name="Berns N."/>
            <person name="Bolognesi R."/>
            <person name="Bonneton F."/>
            <person name="Bopp D."/>
            <person name="Brown S.J."/>
            <person name="Bucher G."/>
            <person name="Butts T."/>
            <person name="Chaumot A."/>
            <person name="Denell R.E."/>
            <person name="Ferrier D.E."/>
            <person name="Friedrich M."/>
            <person name="Gordon C.M."/>
            <person name="Jindra M."/>
            <person name="Klingler M."/>
            <person name="Lan Q."/>
            <person name="Lattorff H.M."/>
            <person name="Laudet V."/>
            <person name="von Levetsow C."/>
            <person name="Liu Z."/>
            <person name="Lutz R."/>
            <person name="Lynch J.A."/>
            <person name="da Fonseca R.N."/>
            <person name="Posnien N."/>
            <person name="Reuter R."/>
            <person name="Roth S."/>
            <person name="Savard J."/>
            <person name="Schinko J.B."/>
            <person name="Schmitt C."/>
            <person name="Schoppmeier M."/>
            <person name="Schroder R."/>
            <person name="Shippy T.D."/>
            <person name="Simonnet F."/>
            <person name="Marques-Souza H."/>
            <person name="Tautz D."/>
            <person name="Tomoyasu Y."/>
            <person name="Trauner J."/>
            <person name="Van der Zee M."/>
            <person name="Vervoort M."/>
            <person name="Wittkopp N."/>
            <person name="Wimmer E.A."/>
            <person name="Yang X."/>
            <person name="Jones A.K."/>
            <person name="Sattelle D.B."/>
            <person name="Ebert P.R."/>
            <person name="Nelson D."/>
            <person name="Scott J.G."/>
            <person name="Beeman R.W."/>
            <person name="Muthukrishnan S."/>
            <person name="Kramer K.J."/>
            <person name="Arakane Y."/>
            <person name="Beeman R.W."/>
            <person name="Zhu Q."/>
            <person name="Hogenkamp D."/>
            <person name="Dixit R."/>
            <person name="Oppert B."/>
            <person name="Jiang H."/>
            <person name="Zou Z."/>
            <person name="Marshall J."/>
            <person name="Elpidina E."/>
            <person name="Vinokurov K."/>
            <person name="Oppert C."/>
            <person name="Zou Z."/>
            <person name="Evans J."/>
            <person name="Lu Z."/>
            <person name="Zhao P."/>
            <person name="Sumathipala N."/>
            <person name="Altincicek B."/>
            <person name="Vilcinskas A."/>
            <person name="Williams M."/>
            <person name="Hultmark D."/>
            <person name="Hetru C."/>
            <person name="Jiang H."/>
            <person name="Grimmelikhuijzen C.J."/>
            <person name="Hauser F."/>
            <person name="Cazzamali G."/>
            <person name="Williamson M."/>
            <person name="Park Y."/>
            <person name="Li B."/>
            <person name="Tanaka Y."/>
            <person name="Predel R."/>
            <person name="Neupert S."/>
            <person name="Schachtner J."/>
            <person name="Verleyen P."/>
            <person name="Raible F."/>
            <person name="Bork P."/>
            <person name="Friedrich M."/>
            <person name="Walden K.K."/>
            <person name="Robertson H.M."/>
            <person name="Angeli S."/>
            <person name="Foret S."/>
            <person name="Bucher G."/>
            <person name="Schuetz S."/>
            <person name="Maleszka R."/>
            <person name="Wimmer E.A."/>
            <person name="Beeman R.W."/>
            <person name="Lorenzen M."/>
            <person name="Tomoyasu Y."/>
            <person name="Miller S.C."/>
            <person name="Grossmann D."/>
            <person name="Bucher G."/>
        </authorList>
    </citation>
    <scope>NUCLEOTIDE SEQUENCE [LARGE SCALE GENOMIC DNA]</scope>
    <source>
        <strain evidence="2 3">Georgia GA2</strain>
    </source>
</reference>
<dbReference type="Proteomes" id="UP000007266">
    <property type="component" value="Linkage group 7"/>
</dbReference>
<keyword evidence="3" id="KW-1185">Reference proteome</keyword>
<evidence type="ECO:0000256" key="1">
    <source>
        <dbReference type="SAM" id="SignalP"/>
    </source>
</evidence>
<protein>
    <submittedName>
        <fullName evidence="2">Uncharacterized protein</fullName>
    </submittedName>
</protein>
<feature type="signal peptide" evidence="1">
    <location>
        <begin position="1"/>
        <end position="20"/>
    </location>
</feature>
<keyword evidence="1" id="KW-0732">Signal</keyword>
<name>A0A139WEC9_TRICA</name>
<organism evidence="2 3">
    <name type="scientific">Tribolium castaneum</name>
    <name type="common">Red flour beetle</name>
    <dbReference type="NCBI Taxonomy" id="7070"/>
    <lineage>
        <taxon>Eukaryota</taxon>
        <taxon>Metazoa</taxon>
        <taxon>Ecdysozoa</taxon>
        <taxon>Arthropoda</taxon>
        <taxon>Hexapoda</taxon>
        <taxon>Insecta</taxon>
        <taxon>Pterygota</taxon>
        <taxon>Neoptera</taxon>
        <taxon>Endopterygota</taxon>
        <taxon>Coleoptera</taxon>
        <taxon>Polyphaga</taxon>
        <taxon>Cucujiformia</taxon>
        <taxon>Tenebrionidae</taxon>
        <taxon>Tenebrionidae incertae sedis</taxon>
        <taxon>Tribolium</taxon>
    </lineage>
</organism>
<dbReference type="InParanoid" id="A0A139WEC9"/>
<reference evidence="2 3" key="2">
    <citation type="journal article" date="2010" name="Nucleic Acids Res.">
        <title>BeetleBase in 2010: revisions to provide comprehensive genomic information for Tribolium castaneum.</title>
        <authorList>
            <person name="Kim H.S."/>
            <person name="Murphy T."/>
            <person name="Xia J."/>
            <person name="Caragea D."/>
            <person name="Park Y."/>
            <person name="Beeman R.W."/>
            <person name="Lorenzen M.D."/>
            <person name="Butcher S."/>
            <person name="Manak J.R."/>
            <person name="Brown S.J."/>
        </authorList>
    </citation>
    <scope>GENOME REANNOTATION</scope>
    <source>
        <strain evidence="2 3">Georgia GA2</strain>
    </source>
</reference>
<evidence type="ECO:0000313" key="3">
    <source>
        <dbReference type="Proteomes" id="UP000007266"/>
    </source>
</evidence>
<feature type="chain" id="PRO_5007299781" evidence="1">
    <location>
        <begin position="21"/>
        <end position="74"/>
    </location>
</feature>
<dbReference type="EMBL" id="KQ971354">
    <property type="protein sequence ID" value="KYB26303.1"/>
    <property type="molecule type" value="Genomic_DNA"/>
</dbReference>
<proteinExistence type="predicted"/>
<accession>A0A139WEC9</accession>
<dbReference type="AlphaFoldDB" id="A0A139WEC9"/>